<evidence type="ECO:0000256" key="6">
    <source>
        <dbReference type="ARBA" id="ARBA00022989"/>
    </source>
</evidence>
<evidence type="ECO:0000256" key="2">
    <source>
        <dbReference type="ARBA" id="ARBA00005236"/>
    </source>
</evidence>
<dbReference type="AlphaFoldDB" id="A0A1R3VNN4"/>
<dbReference type="GO" id="GO:0044874">
    <property type="term" value="P:lipoprotein localization to outer membrane"/>
    <property type="evidence" value="ECO:0007669"/>
    <property type="project" value="TreeGrafter"/>
</dbReference>
<dbReference type="OrthoDB" id="9808461at2"/>
<dbReference type="Pfam" id="PF12704">
    <property type="entry name" value="MacB_PCD"/>
    <property type="match status" value="1"/>
</dbReference>
<comment type="subcellular location">
    <subcellularLocation>
        <location evidence="1">Cell membrane</location>
        <topology evidence="1">Multi-pass membrane protein</topology>
    </subcellularLocation>
</comment>
<keyword evidence="3" id="KW-0813">Transport</keyword>
<evidence type="ECO:0000256" key="5">
    <source>
        <dbReference type="ARBA" id="ARBA00022692"/>
    </source>
</evidence>
<dbReference type="Pfam" id="PF02687">
    <property type="entry name" value="FtsX"/>
    <property type="match status" value="1"/>
</dbReference>
<sequence length="415" mass="45522">MFRPTALFIGLRYTRAKRRNHFISFISLISMLGIALGVTALITVLSVMNGFERELRERILGMTSHATISAFGGGLENWPAVRDQAKDAPRVLAIAPFVEGEGMFIQGRQVSGALVRGVDPDLEQQVAQVHEHMLFGSLDALQPRSFGVVLGRELAVALGVTMGDTVNFITPQATVTPIGVMPRMRRLTVVGIFEVGMFEYDRSTAFVNLQDAQLLYQLEDRVTGLRLKLDDMMQAPLIARQIAAQLDGRFWVNDWTRQHANFFRAVQMEKTVMFIILSLIVAVAAFNIVSTLVMVVIDKQADIAILRTLGLPPLAVMAVFMVQGTLIGLVGTFLGVIGGVSLALNVETIVPAIESLLGLQFLAADVYYISDLPSDLKTSDVVRVGSLAFLLTVVATLYPAWRASRTQPAEALRYE</sequence>
<evidence type="ECO:0000259" key="10">
    <source>
        <dbReference type="Pfam" id="PF12704"/>
    </source>
</evidence>
<dbReference type="EMBL" id="FTPK01000001">
    <property type="protein sequence ID" value="SIT66126.1"/>
    <property type="molecule type" value="Genomic_DNA"/>
</dbReference>
<evidence type="ECO:0000259" key="9">
    <source>
        <dbReference type="Pfam" id="PF02687"/>
    </source>
</evidence>
<evidence type="ECO:0000256" key="8">
    <source>
        <dbReference type="SAM" id="Phobius"/>
    </source>
</evidence>
<comment type="similarity">
    <text evidence="2">Belongs to the ABC-4 integral membrane protein family. LolC/E subfamily.</text>
</comment>
<keyword evidence="5 8" id="KW-0812">Transmembrane</keyword>
<evidence type="ECO:0000313" key="11">
    <source>
        <dbReference type="EMBL" id="SIT66126.1"/>
    </source>
</evidence>
<dbReference type="InterPro" id="IPR003838">
    <property type="entry name" value="ABC3_permease_C"/>
</dbReference>
<dbReference type="GO" id="GO:0098797">
    <property type="term" value="C:plasma membrane protein complex"/>
    <property type="evidence" value="ECO:0007669"/>
    <property type="project" value="TreeGrafter"/>
</dbReference>
<feature type="transmembrane region" description="Helical" evidence="8">
    <location>
        <begin position="349"/>
        <end position="369"/>
    </location>
</feature>
<dbReference type="Proteomes" id="UP000223759">
    <property type="component" value="Unassembled WGS sequence"/>
</dbReference>
<dbReference type="InterPro" id="IPR011925">
    <property type="entry name" value="LolCE_TM"/>
</dbReference>
<keyword evidence="11" id="KW-0449">Lipoprotein</keyword>
<name>A0A1R3VNN4_9GAMM</name>
<keyword evidence="12" id="KW-1185">Reference proteome</keyword>
<gene>
    <name evidence="11" type="ORF">SAMN05216526_0487</name>
</gene>
<dbReference type="PANTHER" id="PTHR30489">
    <property type="entry name" value="LIPOPROTEIN-RELEASING SYSTEM TRANSMEMBRANE PROTEIN LOLE"/>
    <property type="match status" value="1"/>
</dbReference>
<organism evidence="11 12">
    <name type="scientific">Ectothiorhodosinus mongolicus</name>
    <dbReference type="NCBI Taxonomy" id="233100"/>
    <lineage>
        <taxon>Bacteria</taxon>
        <taxon>Pseudomonadati</taxon>
        <taxon>Pseudomonadota</taxon>
        <taxon>Gammaproteobacteria</taxon>
        <taxon>Chromatiales</taxon>
        <taxon>Ectothiorhodospiraceae</taxon>
        <taxon>Ectothiorhodosinus</taxon>
    </lineage>
</organism>
<feature type="transmembrane region" description="Helical" evidence="8">
    <location>
        <begin position="21"/>
        <end position="48"/>
    </location>
</feature>
<dbReference type="InterPro" id="IPR025857">
    <property type="entry name" value="MacB_PCD"/>
</dbReference>
<dbReference type="RefSeq" id="WP_076754605.1">
    <property type="nucleotide sequence ID" value="NZ_CP023018.1"/>
</dbReference>
<protein>
    <submittedName>
        <fullName evidence="11">Lipoprotein-releasing system permease protein</fullName>
    </submittedName>
</protein>
<feature type="transmembrane region" description="Helical" evidence="8">
    <location>
        <begin position="381"/>
        <end position="401"/>
    </location>
</feature>
<evidence type="ECO:0000256" key="4">
    <source>
        <dbReference type="ARBA" id="ARBA00022475"/>
    </source>
</evidence>
<feature type="transmembrane region" description="Helical" evidence="8">
    <location>
        <begin position="272"/>
        <end position="297"/>
    </location>
</feature>
<keyword evidence="4" id="KW-1003">Cell membrane</keyword>
<evidence type="ECO:0000256" key="1">
    <source>
        <dbReference type="ARBA" id="ARBA00004651"/>
    </source>
</evidence>
<evidence type="ECO:0000313" key="12">
    <source>
        <dbReference type="Proteomes" id="UP000223759"/>
    </source>
</evidence>
<evidence type="ECO:0000256" key="7">
    <source>
        <dbReference type="ARBA" id="ARBA00023136"/>
    </source>
</evidence>
<dbReference type="InterPro" id="IPR051447">
    <property type="entry name" value="Lipoprotein-release_system"/>
</dbReference>
<dbReference type="PANTHER" id="PTHR30489:SF0">
    <property type="entry name" value="LIPOPROTEIN-RELEASING SYSTEM TRANSMEMBRANE PROTEIN LOLE"/>
    <property type="match status" value="1"/>
</dbReference>
<keyword evidence="6 8" id="KW-1133">Transmembrane helix</keyword>
<proteinExistence type="inferred from homology"/>
<dbReference type="NCBIfam" id="TIGR02212">
    <property type="entry name" value="lolCE"/>
    <property type="match status" value="1"/>
</dbReference>
<evidence type="ECO:0000256" key="3">
    <source>
        <dbReference type="ARBA" id="ARBA00022448"/>
    </source>
</evidence>
<feature type="domain" description="ABC3 transporter permease C-terminal" evidence="9">
    <location>
        <begin position="275"/>
        <end position="408"/>
    </location>
</feature>
<feature type="domain" description="MacB-like periplasmic core" evidence="10">
    <location>
        <begin position="27"/>
        <end position="244"/>
    </location>
</feature>
<keyword evidence="7 8" id="KW-0472">Membrane</keyword>
<reference evidence="11 12" key="1">
    <citation type="submission" date="2017-01" db="EMBL/GenBank/DDBJ databases">
        <authorList>
            <person name="Mah S.A."/>
            <person name="Swanson W.J."/>
            <person name="Moy G.W."/>
            <person name="Vacquier V.D."/>
        </authorList>
    </citation>
    <scope>NUCLEOTIDE SEQUENCE [LARGE SCALE GENOMIC DNA]</scope>
    <source>
        <strain evidence="11 12">M9</strain>
    </source>
</reference>
<feature type="transmembrane region" description="Helical" evidence="8">
    <location>
        <begin position="309"/>
        <end position="337"/>
    </location>
</feature>
<dbReference type="GO" id="GO:0042953">
    <property type="term" value="P:lipoprotein transport"/>
    <property type="evidence" value="ECO:0007669"/>
    <property type="project" value="InterPro"/>
</dbReference>
<accession>A0A1R3VNN4</accession>
<dbReference type="STRING" id="233100.SAMN05216526_0487"/>